<dbReference type="EMBL" id="JAUKVY010000009">
    <property type="protein sequence ID" value="MDO1533432.1"/>
    <property type="molecule type" value="Genomic_DNA"/>
</dbReference>
<keyword evidence="1" id="KW-0488">Methylation</keyword>
<feature type="transmembrane region" description="Helical" evidence="2">
    <location>
        <begin position="12"/>
        <end position="36"/>
    </location>
</feature>
<dbReference type="Gene3D" id="3.30.700.10">
    <property type="entry name" value="Glycoprotein, Type 4 Pilin"/>
    <property type="match status" value="1"/>
</dbReference>
<gene>
    <name evidence="3" type="ORF">Q2T77_14135</name>
</gene>
<evidence type="ECO:0000313" key="3">
    <source>
        <dbReference type="EMBL" id="MDO1533432.1"/>
    </source>
</evidence>
<keyword evidence="4" id="KW-1185">Reference proteome</keyword>
<dbReference type="Proteomes" id="UP001169027">
    <property type="component" value="Unassembled WGS sequence"/>
</dbReference>
<organism evidence="3 4">
    <name type="scientific">Variovorax ginsengisoli</name>
    <dbReference type="NCBI Taxonomy" id="363844"/>
    <lineage>
        <taxon>Bacteria</taxon>
        <taxon>Pseudomonadati</taxon>
        <taxon>Pseudomonadota</taxon>
        <taxon>Betaproteobacteria</taxon>
        <taxon>Burkholderiales</taxon>
        <taxon>Comamonadaceae</taxon>
        <taxon>Variovorax</taxon>
    </lineage>
</organism>
<dbReference type="SUPFAM" id="SSF54523">
    <property type="entry name" value="Pili subunits"/>
    <property type="match status" value="1"/>
</dbReference>
<dbReference type="NCBIfam" id="TIGR02532">
    <property type="entry name" value="IV_pilin_GFxxxE"/>
    <property type="match status" value="1"/>
</dbReference>
<dbReference type="InterPro" id="IPR031982">
    <property type="entry name" value="PilE-like"/>
</dbReference>
<evidence type="ECO:0000256" key="1">
    <source>
        <dbReference type="ARBA" id="ARBA00022481"/>
    </source>
</evidence>
<accession>A0ABT8S5B6</accession>
<sequence>MHLFPRRRQLAGFTLIELMITVTIIGILAAVAIPAYSEYIRRGQVVDATQGLAAMRADMERHFQDNRTYLTAGLYTTPCQVDEAKRKVGSFTLSCPDPTATAYTLTATGSGATSGFVFTIDQANVRTTTQVPVGSGWMTCTTAWILKKGQAC</sequence>
<comment type="caution">
    <text evidence="3">The sequence shown here is derived from an EMBL/GenBank/DDBJ whole genome shotgun (WGS) entry which is preliminary data.</text>
</comment>
<evidence type="ECO:0000256" key="2">
    <source>
        <dbReference type="SAM" id="Phobius"/>
    </source>
</evidence>
<evidence type="ECO:0000313" key="4">
    <source>
        <dbReference type="Proteomes" id="UP001169027"/>
    </source>
</evidence>
<dbReference type="Pfam" id="PF07963">
    <property type="entry name" value="N_methyl"/>
    <property type="match status" value="1"/>
</dbReference>
<dbReference type="PRINTS" id="PR00813">
    <property type="entry name" value="BCTERIALGSPG"/>
</dbReference>
<dbReference type="InterPro" id="IPR012902">
    <property type="entry name" value="N_methyl_site"/>
</dbReference>
<reference evidence="3" key="1">
    <citation type="submission" date="2023-06" db="EMBL/GenBank/DDBJ databases">
        <authorList>
            <person name="Jiang Y."/>
            <person name="Liu Q."/>
        </authorList>
    </citation>
    <scope>NUCLEOTIDE SEQUENCE</scope>
    <source>
        <strain evidence="3">CGMCC 1.12090</strain>
    </source>
</reference>
<dbReference type="PROSITE" id="PS00409">
    <property type="entry name" value="PROKAR_NTER_METHYL"/>
    <property type="match status" value="1"/>
</dbReference>
<dbReference type="InterPro" id="IPR000983">
    <property type="entry name" value="Bac_GSPG_pilin"/>
</dbReference>
<keyword evidence="2" id="KW-0472">Membrane</keyword>
<dbReference type="Pfam" id="PF16732">
    <property type="entry name" value="ComP_DUS"/>
    <property type="match status" value="1"/>
</dbReference>
<keyword evidence="2" id="KW-1133">Transmembrane helix</keyword>
<dbReference type="InterPro" id="IPR045584">
    <property type="entry name" value="Pilin-like"/>
</dbReference>
<protein>
    <submittedName>
        <fullName evidence="3">Type IV pilin protein</fullName>
    </submittedName>
</protein>
<proteinExistence type="predicted"/>
<dbReference type="RefSeq" id="WP_301810018.1">
    <property type="nucleotide sequence ID" value="NZ_JAUJZH010000009.1"/>
</dbReference>
<name>A0ABT8S5B6_9BURK</name>
<keyword evidence="2" id="KW-0812">Transmembrane</keyword>